<evidence type="ECO:0000313" key="3">
    <source>
        <dbReference type="Proteomes" id="UP000314294"/>
    </source>
</evidence>
<organism evidence="2 3">
    <name type="scientific">Liparis tanakae</name>
    <name type="common">Tanaka's snailfish</name>
    <dbReference type="NCBI Taxonomy" id="230148"/>
    <lineage>
        <taxon>Eukaryota</taxon>
        <taxon>Metazoa</taxon>
        <taxon>Chordata</taxon>
        <taxon>Craniata</taxon>
        <taxon>Vertebrata</taxon>
        <taxon>Euteleostomi</taxon>
        <taxon>Actinopterygii</taxon>
        <taxon>Neopterygii</taxon>
        <taxon>Teleostei</taxon>
        <taxon>Neoteleostei</taxon>
        <taxon>Acanthomorphata</taxon>
        <taxon>Eupercaria</taxon>
        <taxon>Perciformes</taxon>
        <taxon>Cottioidei</taxon>
        <taxon>Cottales</taxon>
        <taxon>Liparidae</taxon>
        <taxon>Liparis</taxon>
    </lineage>
</organism>
<keyword evidence="3" id="KW-1185">Reference proteome</keyword>
<sequence>MTTGTPLHPILTATQICRVTIRSTSACSLLTSFNSSQSGERRTNTGLSPRRHRCQVSVSVRRADEDVNVSAAAG</sequence>
<evidence type="ECO:0000256" key="1">
    <source>
        <dbReference type="SAM" id="MobiDB-lite"/>
    </source>
</evidence>
<gene>
    <name evidence="2" type="ORF">EYF80_053655</name>
</gene>
<feature type="region of interest" description="Disordered" evidence="1">
    <location>
        <begin position="33"/>
        <end position="56"/>
    </location>
</feature>
<dbReference type="Proteomes" id="UP000314294">
    <property type="component" value="Unassembled WGS sequence"/>
</dbReference>
<name>A0A4Z2F765_9TELE</name>
<reference evidence="2 3" key="1">
    <citation type="submission" date="2019-03" db="EMBL/GenBank/DDBJ databases">
        <title>First draft genome of Liparis tanakae, snailfish: a comprehensive survey of snailfish specific genes.</title>
        <authorList>
            <person name="Kim W."/>
            <person name="Song I."/>
            <person name="Jeong J.-H."/>
            <person name="Kim D."/>
            <person name="Kim S."/>
            <person name="Ryu S."/>
            <person name="Song J.Y."/>
            <person name="Lee S.K."/>
        </authorList>
    </citation>
    <scope>NUCLEOTIDE SEQUENCE [LARGE SCALE GENOMIC DNA]</scope>
    <source>
        <tissue evidence="2">Muscle</tissue>
    </source>
</reference>
<comment type="caution">
    <text evidence="2">The sequence shown here is derived from an EMBL/GenBank/DDBJ whole genome shotgun (WGS) entry which is preliminary data.</text>
</comment>
<evidence type="ECO:0000313" key="2">
    <source>
        <dbReference type="EMBL" id="TNN36182.1"/>
    </source>
</evidence>
<accession>A0A4Z2F765</accession>
<protein>
    <submittedName>
        <fullName evidence="2">Uncharacterized protein</fullName>
    </submittedName>
</protein>
<dbReference type="EMBL" id="SRLO01001650">
    <property type="protein sequence ID" value="TNN36182.1"/>
    <property type="molecule type" value="Genomic_DNA"/>
</dbReference>
<dbReference type="AlphaFoldDB" id="A0A4Z2F765"/>
<proteinExistence type="predicted"/>